<accession>A0A8S1ABZ1</accession>
<proteinExistence type="inferred from homology"/>
<dbReference type="PANTHER" id="PTHR13193">
    <property type="entry name" value="CGI-140"/>
    <property type="match status" value="1"/>
</dbReference>
<feature type="compositionally biased region" description="Basic residues" evidence="6">
    <location>
        <begin position="17"/>
        <end position="34"/>
    </location>
</feature>
<evidence type="ECO:0000313" key="8">
    <source>
        <dbReference type="Proteomes" id="UP000494256"/>
    </source>
</evidence>
<dbReference type="GO" id="GO:0005789">
    <property type="term" value="C:endoplasmic reticulum membrane"/>
    <property type="evidence" value="ECO:0007669"/>
    <property type="project" value="InterPro"/>
</dbReference>
<evidence type="ECO:0000256" key="1">
    <source>
        <dbReference type="ARBA" id="ARBA00004370"/>
    </source>
</evidence>
<dbReference type="GO" id="GO:0045048">
    <property type="term" value="P:protein insertion into ER membrane"/>
    <property type="evidence" value="ECO:0007669"/>
    <property type="project" value="InterPro"/>
</dbReference>
<protein>
    <recommendedName>
        <fullName evidence="9">Protein Asterix</fullName>
    </recommendedName>
</protein>
<feature type="compositionally biased region" description="Basic and acidic residues" evidence="6">
    <location>
        <begin position="253"/>
        <end position="263"/>
    </location>
</feature>
<feature type="region of interest" description="Disordered" evidence="6">
    <location>
        <begin position="249"/>
        <end position="273"/>
    </location>
</feature>
<dbReference type="Pfam" id="PF03669">
    <property type="entry name" value="ASTER"/>
    <property type="match status" value="1"/>
</dbReference>
<comment type="caution">
    <text evidence="7">The sequence shown here is derived from an EMBL/GenBank/DDBJ whole genome shotgun (WGS) entry which is preliminary data.</text>
</comment>
<keyword evidence="5" id="KW-0472">Membrane</keyword>
<evidence type="ECO:0000256" key="5">
    <source>
        <dbReference type="ARBA" id="ARBA00023136"/>
    </source>
</evidence>
<dbReference type="OrthoDB" id="10053234at2759"/>
<comment type="subcellular location">
    <subcellularLocation>
        <location evidence="1">Membrane</location>
    </subcellularLocation>
</comment>
<dbReference type="AlphaFoldDB" id="A0A8S1ABZ1"/>
<feature type="region of interest" description="Disordered" evidence="6">
    <location>
        <begin position="1"/>
        <end position="34"/>
    </location>
</feature>
<dbReference type="InterPro" id="IPR005351">
    <property type="entry name" value="ASTER"/>
</dbReference>
<evidence type="ECO:0000313" key="7">
    <source>
        <dbReference type="EMBL" id="CAB3242010.1"/>
    </source>
</evidence>
<dbReference type="EMBL" id="CADEBD010000312">
    <property type="protein sequence ID" value="CAB3242010.1"/>
    <property type="molecule type" value="Genomic_DNA"/>
</dbReference>
<evidence type="ECO:0000256" key="3">
    <source>
        <dbReference type="ARBA" id="ARBA00022692"/>
    </source>
</evidence>
<gene>
    <name evidence="7" type="ORF">APLA_LOCUS9718</name>
</gene>
<sequence>MDSIDSNSDGDGPPTPKKQKAQAGKKQKSKYKQKFRSEWLTNKDFSSWLSEDPTDPLKATRTLCAITMTAEISVLTRHKEGTKHKDKIKGISQQPSISNLFDKTKMQSADRKVKRAEIKLAAFMAEHKISHAVMDHLNDLLPDIFPDSSIATNLKMKHNKLQVVITNVLGVSEKESIVSDLKCQKFSVLVDESTDIGVVKTMCVVVHYYDSEIGRVVSRFWDVIQLFEESTADHISIICGPILKPQKMQLNSDPRRADRERRFKPPPPTSAPAEDLTTDYMNILGMVFSMCGLMMRLKWCAWTAVFCSSISFANSRVSDDTKQIVSSFMLSISAVVMSYLQNPAPMSPPWAALTT</sequence>
<evidence type="ECO:0000256" key="6">
    <source>
        <dbReference type="SAM" id="MobiDB-lite"/>
    </source>
</evidence>
<evidence type="ECO:0000256" key="2">
    <source>
        <dbReference type="ARBA" id="ARBA00009066"/>
    </source>
</evidence>
<dbReference type="GO" id="GO:0044183">
    <property type="term" value="F:protein folding chaperone"/>
    <property type="evidence" value="ECO:0007669"/>
    <property type="project" value="InterPro"/>
</dbReference>
<evidence type="ECO:0000256" key="4">
    <source>
        <dbReference type="ARBA" id="ARBA00022989"/>
    </source>
</evidence>
<keyword evidence="3" id="KW-0812">Transmembrane</keyword>
<reference evidence="7 8" key="1">
    <citation type="submission" date="2020-04" db="EMBL/GenBank/DDBJ databases">
        <authorList>
            <person name="Wallbank WR R."/>
            <person name="Pardo Diaz C."/>
            <person name="Kozak K."/>
            <person name="Martin S."/>
            <person name="Jiggins C."/>
            <person name="Moest M."/>
            <person name="Warren A I."/>
            <person name="Byers J.R.P. K."/>
            <person name="Montejo-Kovacevich G."/>
            <person name="Yen C E."/>
        </authorList>
    </citation>
    <scope>NUCLEOTIDE SEQUENCE [LARGE SCALE GENOMIC DNA]</scope>
</reference>
<dbReference type="PANTHER" id="PTHR13193:SF0">
    <property type="entry name" value="PAT COMPLEX SUBUNIT ASTERIX"/>
    <property type="match status" value="1"/>
</dbReference>
<organism evidence="7 8">
    <name type="scientific">Arctia plantaginis</name>
    <name type="common">Wood tiger moth</name>
    <name type="synonym">Phalaena plantaginis</name>
    <dbReference type="NCBI Taxonomy" id="874455"/>
    <lineage>
        <taxon>Eukaryota</taxon>
        <taxon>Metazoa</taxon>
        <taxon>Ecdysozoa</taxon>
        <taxon>Arthropoda</taxon>
        <taxon>Hexapoda</taxon>
        <taxon>Insecta</taxon>
        <taxon>Pterygota</taxon>
        <taxon>Neoptera</taxon>
        <taxon>Endopterygota</taxon>
        <taxon>Lepidoptera</taxon>
        <taxon>Glossata</taxon>
        <taxon>Ditrysia</taxon>
        <taxon>Noctuoidea</taxon>
        <taxon>Erebidae</taxon>
        <taxon>Arctiinae</taxon>
        <taxon>Arctia</taxon>
    </lineage>
</organism>
<keyword evidence="4" id="KW-1133">Transmembrane helix</keyword>
<evidence type="ECO:0008006" key="9">
    <source>
        <dbReference type="Google" id="ProtNLM"/>
    </source>
</evidence>
<comment type="similarity">
    <text evidence="2">Belongs to the Asterix family.</text>
</comment>
<dbReference type="Proteomes" id="UP000494256">
    <property type="component" value="Unassembled WGS sequence"/>
</dbReference>
<name>A0A8S1ABZ1_ARCPL</name>